<organism evidence="2 3">
    <name type="scientific">Cupriavidus taiwanensis</name>
    <dbReference type="NCBI Taxonomy" id="164546"/>
    <lineage>
        <taxon>Bacteria</taxon>
        <taxon>Pseudomonadati</taxon>
        <taxon>Pseudomonadota</taxon>
        <taxon>Betaproteobacteria</taxon>
        <taxon>Burkholderiales</taxon>
        <taxon>Burkholderiaceae</taxon>
        <taxon>Cupriavidus</taxon>
    </lineage>
</organism>
<evidence type="ECO:0000313" key="2">
    <source>
        <dbReference type="EMBL" id="SPK74462.1"/>
    </source>
</evidence>
<accession>A0A375ILV9</accession>
<evidence type="ECO:0000313" key="3">
    <source>
        <dbReference type="Proteomes" id="UP000255505"/>
    </source>
</evidence>
<protein>
    <submittedName>
        <fullName evidence="2">Uncharacterized protein</fullName>
    </submittedName>
</protein>
<sequence length="113" mass="12512">MPGGNTPRVAGRDNGMAMSSRDYQTARGRETVAGLPFQCWSGGHGDSAVRNRALFPAARLQLGHERLMRHPMIALLGYVTFLPTYFHLMLHCDNPSATIRENPIRVIPKGRTP</sequence>
<feature type="region of interest" description="Disordered" evidence="1">
    <location>
        <begin position="1"/>
        <end position="25"/>
    </location>
</feature>
<name>A0A375ILV9_9BURK</name>
<evidence type="ECO:0000256" key="1">
    <source>
        <dbReference type="SAM" id="MobiDB-lite"/>
    </source>
</evidence>
<dbReference type="Proteomes" id="UP000255505">
    <property type="component" value="Plasmid II"/>
</dbReference>
<geneLocation type="plasmid" evidence="2">
    <name>II</name>
</geneLocation>
<proteinExistence type="predicted"/>
<gene>
    <name evidence="2" type="ORF">CT19425_MP20172</name>
</gene>
<reference evidence="2 3" key="1">
    <citation type="submission" date="2018-01" db="EMBL/GenBank/DDBJ databases">
        <authorList>
            <person name="Gaut B.S."/>
            <person name="Morton B.R."/>
            <person name="Clegg M.T."/>
            <person name="Duvall M.R."/>
        </authorList>
    </citation>
    <scope>NUCLEOTIDE SEQUENCE [LARGE SCALE GENOMIC DNA]</scope>
    <source>
        <strain evidence="2">Cupriavidus taiwanensis LMG 19425</strain>
        <plasmid evidence="3">Plasmid ii</plasmid>
    </source>
</reference>
<dbReference type="AlphaFoldDB" id="A0A375ILV9"/>
<keyword evidence="2" id="KW-0614">Plasmid</keyword>
<dbReference type="EMBL" id="LT991977">
    <property type="protein sequence ID" value="SPK74462.1"/>
    <property type="molecule type" value="Genomic_DNA"/>
</dbReference>